<dbReference type="PANTHER" id="PTHR12338:SF5">
    <property type="entry name" value="ANTIGEN 43-RELATED"/>
    <property type="match status" value="1"/>
</dbReference>
<evidence type="ECO:0000313" key="4">
    <source>
        <dbReference type="Proteomes" id="UP001364224"/>
    </source>
</evidence>
<dbReference type="InterPro" id="IPR008638">
    <property type="entry name" value="FhaB/CdiA-like_TPS"/>
</dbReference>
<dbReference type="Pfam" id="PF07581">
    <property type="entry name" value="Glug"/>
    <property type="match status" value="1"/>
</dbReference>
<dbReference type="InterPro" id="IPR012334">
    <property type="entry name" value="Pectin_lyas_fold"/>
</dbReference>
<name>A0ABU8B7L2_9BRAD</name>
<keyword evidence="1" id="KW-0732">Signal</keyword>
<accession>A0ABU8B7L2</accession>
<organism evidence="3 4">
    <name type="scientific">Bradyrhizobium algeriense</name>
    <dbReference type="NCBI Taxonomy" id="634784"/>
    <lineage>
        <taxon>Bacteria</taxon>
        <taxon>Pseudomonadati</taxon>
        <taxon>Pseudomonadota</taxon>
        <taxon>Alphaproteobacteria</taxon>
        <taxon>Hyphomicrobiales</taxon>
        <taxon>Nitrobacteraceae</taxon>
        <taxon>Bradyrhizobium</taxon>
    </lineage>
</organism>
<dbReference type="PANTHER" id="PTHR12338">
    <property type="entry name" value="AUTOTRANSPORTER"/>
    <property type="match status" value="1"/>
</dbReference>
<proteinExistence type="predicted"/>
<dbReference type="Pfam" id="PF05860">
    <property type="entry name" value="TPS"/>
    <property type="match status" value="1"/>
</dbReference>
<evidence type="ECO:0000256" key="1">
    <source>
        <dbReference type="SAM" id="SignalP"/>
    </source>
</evidence>
<evidence type="ECO:0000313" key="3">
    <source>
        <dbReference type="EMBL" id="MEH2554520.1"/>
    </source>
</evidence>
<gene>
    <name evidence="3" type="ORF">V1286_002049</name>
</gene>
<keyword evidence="4" id="KW-1185">Reference proteome</keyword>
<dbReference type="Gene3D" id="3.30.160.710">
    <property type="match status" value="3"/>
</dbReference>
<dbReference type="Gene3D" id="2.160.20.110">
    <property type="match status" value="3"/>
</dbReference>
<evidence type="ECO:0000259" key="2">
    <source>
        <dbReference type="SMART" id="SM00912"/>
    </source>
</evidence>
<comment type="caution">
    <text evidence="3">The sequence shown here is derived from an EMBL/GenBank/DDBJ whole genome shotgun (WGS) entry which is preliminary data.</text>
</comment>
<dbReference type="Gene3D" id="2.160.20.10">
    <property type="entry name" value="Single-stranded right-handed beta-helix, Pectin lyase-like"/>
    <property type="match status" value="1"/>
</dbReference>
<reference evidence="3 4" key="1">
    <citation type="submission" date="2024-02" db="EMBL/GenBank/DDBJ databases">
        <title>Adaptive strategies in a cosmopolitan and abundant soil bacterium.</title>
        <authorList>
            <person name="Carini P."/>
        </authorList>
    </citation>
    <scope>NUCLEOTIDE SEQUENCE [LARGE SCALE GENOMIC DNA]</scope>
    <source>
        <strain evidence="3 4">AZCC 1608</strain>
    </source>
</reference>
<dbReference type="NCBIfam" id="TIGR01901">
    <property type="entry name" value="adhes_NPXG"/>
    <property type="match status" value="1"/>
</dbReference>
<dbReference type="InterPro" id="IPR041286">
    <property type="entry name" value="MBG_2"/>
</dbReference>
<dbReference type="SUPFAM" id="SSF51126">
    <property type="entry name" value="Pectin lyase-like"/>
    <property type="match status" value="1"/>
</dbReference>
<feature type="domain" description="Filamentous haemagglutinin FhaB/tRNA nuclease CdiA-like TPS" evidence="2">
    <location>
        <begin position="16"/>
        <end position="128"/>
    </location>
</feature>
<dbReference type="RefSeq" id="WP_334479294.1">
    <property type="nucleotide sequence ID" value="NZ_JAZHRV010000001.1"/>
</dbReference>
<dbReference type="Pfam" id="PF18676">
    <property type="entry name" value="MBG_2"/>
    <property type="match status" value="3"/>
</dbReference>
<dbReference type="InterPro" id="IPR011050">
    <property type="entry name" value="Pectin_lyase_fold/virulence"/>
</dbReference>
<sequence>MIALLWGLCCAQPAMAQSLPTGGTVASGNVAIGSTSPSSLTVTQSSRTGIVNWSSFSIGQGHQVQFDNGSGATLNRVTGNVPSSINGVLSATGSVYLVNPSGIVVGPSGVINTGGSFVASTLDVKDAEFRAGGSLTFSGNSNASVVNLGKIGASKGDVVLIARQVRNDGSLSARNGTAAMASGSEVVLSDGSLGNGKVLVRRPAQDGEIRNSGAIRAAEVELRANGGNIYALAGNTGRAITATGVASKGGRIFLTAEGGSVNVTQKVVARRLQANAARGSFSGGDVVVSGNKVVVGGTIKAKGDGGAGGTVVVTGTDITLTSGAALDASGTSGGTVLIGGDRAGGSDAALKFLPQTIANAQSTTVEAGATITADGTSGTGGNVVVWSDGTTSFAGAISTRGLRGGFIETSGHVFNFTGGSVNAGRGGAWLLDPVDLTIDATLAGTIATALDAGSDVTQLTSASGSGGNGDITVASGINWSSDATLTLSAYRNIAINANIASTGGGGVVLSADNSGTGTGTVTFGGGQISTAGTVSIFYNPTGSSSTVNATKYTAPTQTNFSGNVTGGATLKTNMLVNTVYDLQNMKNSLAGTYALGRDIDAAITSGWNSGTGFEPIGAGISFTGNLNGQGHTISGLFINRPGSQNVGLISYLGTGAAVSNIGVIGATVTGGTAVGAIVGSNYGAVTNVYSSGSVTATNAGAGGLVGYNFQTVSNGYSSSTVSGPLYVGGAVGLNNIASLGGGNVSAGAISQVYATGAVTGTGGSPSAIGGLVGFNGNSITQSYWDSYTTGRASGVGSGGSAGATAVTSDPAQSAAANYAFKQIAYSDFDFVPGNTSTGWFLVDGRTRPFGQWEYSTNIANAHQLQLMAMNLDVSYTLASNIDFSSGLAVGGKYPGMWSASGFSPIGDYSNQFAGGFDGQGRVISNLAIDLPSTNYVGLFGYAGAGAALSNVSLQAATVAGAARVGILAGMSRGTISNASATGTVTAGGYGGGLAGESSGSVASSWAAVAVAGTTTTSSSMGGLIGWNNVDGTIQDSYAIGNVTAGTAGTRAGGLAGNNNGSILRSYATGAVSGGSQGVGGLVGFNSGTPPATIVESYATGAVTATAFAGGLVGINTVGASVSKSYATGAVTATAAATASTAGGLIGSNSGAVTQSYATGAVNATSALAATTVAAGGLIGINSSTGTVTQSYATGAAVSVVSVSGTSTAGGLIGRNVGGAAVMQSYAVGAATATAAAGTAMAGGLIGSHSSTGTVTQTYATGAVSAISPSGTAMAGGLIGSATGTGAVTSSYWDTDTSGRANAVGSGASTGITGLTTSQMQDPANYASTYAGWDFANVWSAPSAGYYPQLYGVNYVLRVAPDNASRVYGDANPAFTYSIYGLHAGDTAGIITGVSVSTAATTVSNVGSYAITATAAGAVSASGQAYRFIDAPGTLAVTPRSITVTADAQSRVYGDTNPAFTYQVGGSGLFNADTLSGALATSATTTSNVGIYGITQGTLGSPNYTISSFTGASLTITPRAITVTADAKSRAYGEANPALTYQVGGSGLVNGDMLSGALATSATTSSAAGVYGITQGTLAASSNYAFAFVGVYLTVTPVAAPRVPTAELGAYVKSRMALPAPQPPEQMREPVSIEQSTPAIICKSRQCLELPHPHNRRIGERARFVDTMIDRNRLPAFVDN</sequence>
<protein>
    <submittedName>
        <fullName evidence="3">Filamentous hemagglutinin family protein</fullName>
    </submittedName>
</protein>
<feature type="chain" id="PRO_5047535368" evidence="1">
    <location>
        <begin position="17"/>
        <end position="1679"/>
    </location>
</feature>
<dbReference type="InterPro" id="IPR050909">
    <property type="entry name" value="Bact_Autotransporter_VF"/>
</dbReference>
<dbReference type="InterPro" id="IPR011493">
    <property type="entry name" value="GLUG"/>
</dbReference>
<dbReference type="SMART" id="SM00912">
    <property type="entry name" value="Haemagg_act"/>
    <property type="match status" value="1"/>
</dbReference>
<feature type="signal peptide" evidence="1">
    <location>
        <begin position="1"/>
        <end position="16"/>
    </location>
</feature>
<dbReference type="EMBL" id="JAZHRV010000001">
    <property type="protein sequence ID" value="MEH2554520.1"/>
    <property type="molecule type" value="Genomic_DNA"/>
</dbReference>
<dbReference type="Proteomes" id="UP001364224">
    <property type="component" value="Unassembled WGS sequence"/>
</dbReference>